<evidence type="ECO:0000313" key="2">
    <source>
        <dbReference type="EMBL" id="KAB0264830.1"/>
    </source>
</evidence>
<dbReference type="AlphaFoldDB" id="A0A5N3P517"/>
<name>A0A5N3P517_9HYPH</name>
<evidence type="ECO:0000256" key="1">
    <source>
        <dbReference type="SAM" id="SignalP"/>
    </source>
</evidence>
<keyword evidence="1" id="KW-0732">Signal</keyword>
<gene>
    <name evidence="2" type="ORF">FEZ63_21060</name>
</gene>
<dbReference type="Proteomes" id="UP000325684">
    <property type="component" value="Unassembled WGS sequence"/>
</dbReference>
<sequence length="113" mass="12273">MTLKTSALLLIAASLLPIGPAAATPLEDKCQALTAATKQAEANSIAFLAVYKADKTEPKRCEYLKASVAHFRMLKKTFETCRSFHPKMADEMVATANEVLRETAAKSGCKNLR</sequence>
<keyword evidence="3" id="KW-1185">Reference proteome</keyword>
<evidence type="ECO:0000313" key="3">
    <source>
        <dbReference type="Proteomes" id="UP000325684"/>
    </source>
</evidence>
<comment type="caution">
    <text evidence="2">The sequence shown here is derived from an EMBL/GenBank/DDBJ whole genome shotgun (WGS) entry which is preliminary data.</text>
</comment>
<reference evidence="2 3" key="1">
    <citation type="journal article" date="2019" name="Microorganisms">
        <title>Genome Insights into the Novel Species Microvirga brassicacearum, a Rapeseed Endophyte with Biotechnological Potential.</title>
        <authorList>
            <person name="Jimenez-Gomez A."/>
            <person name="Saati-Santamaria Z."/>
            <person name="Igual J.M."/>
            <person name="Rivas R."/>
            <person name="Mateos P.F."/>
            <person name="Garcia-Fraile P."/>
        </authorList>
    </citation>
    <scope>NUCLEOTIDE SEQUENCE [LARGE SCALE GENOMIC DNA]</scope>
    <source>
        <strain evidence="2 3">CDVBN77</strain>
    </source>
</reference>
<dbReference type="EMBL" id="VCMV01000055">
    <property type="protein sequence ID" value="KAB0264830.1"/>
    <property type="molecule type" value="Genomic_DNA"/>
</dbReference>
<accession>A0A5N3P517</accession>
<feature type="chain" id="PRO_5024332960" evidence="1">
    <location>
        <begin position="24"/>
        <end position="113"/>
    </location>
</feature>
<dbReference type="RefSeq" id="WP_150948221.1">
    <property type="nucleotide sequence ID" value="NZ_VCMV01000055.1"/>
</dbReference>
<feature type="signal peptide" evidence="1">
    <location>
        <begin position="1"/>
        <end position="23"/>
    </location>
</feature>
<proteinExistence type="predicted"/>
<protein>
    <submittedName>
        <fullName evidence="2">Uncharacterized protein</fullName>
    </submittedName>
</protein>
<organism evidence="2 3">
    <name type="scientific">Microvirga brassicacearum</name>
    <dbReference type="NCBI Taxonomy" id="2580413"/>
    <lineage>
        <taxon>Bacteria</taxon>
        <taxon>Pseudomonadati</taxon>
        <taxon>Pseudomonadota</taxon>
        <taxon>Alphaproteobacteria</taxon>
        <taxon>Hyphomicrobiales</taxon>
        <taxon>Methylobacteriaceae</taxon>
        <taxon>Microvirga</taxon>
    </lineage>
</organism>